<sequence length="287" mass="32764">MVEFAQIQEVVLGLNIDRTHRSDNLIVLTQLVEAMQSIHNDMEKHQHQLPFRRPKYEWAAIEFGYFALFSSVLHLKQRVGEDALSQQQCLKASRQSLIRLDKLQDEVSTDANFLDGYPYFLTWTLLFYPLTPFFVLFCNVVVSANVDDYASMAAVVKGMSRFVQQHPSIKELHTLFSTFLRLVGPLVNQDLEYLVPSSNLADTSRGRAIVESQNRFLSHPSALDNILMHSIGNLGDQSSSIQPDTGDITQERQAELDNDLMWDLLDVQPWLGWSKSDMLEHPRVADP</sequence>
<feature type="transmembrane region" description="Helical" evidence="1">
    <location>
        <begin position="120"/>
        <end position="142"/>
    </location>
</feature>
<keyword evidence="1" id="KW-1133">Transmembrane helix</keyword>
<dbReference type="Proteomes" id="UP001148299">
    <property type="component" value="Unassembled WGS sequence"/>
</dbReference>
<accession>A0A9W9R4Y6</accession>
<name>A0A9W9R4Y6_PENBR</name>
<comment type="caution">
    <text evidence="2">The sequence shown here is derived from an EMBL/GenBank/DDBJ whole genome shotgun (WGS) entry which is preliminary data.</text>
</comment>
<organism evidence="2 3">
    <name type="scientific">Penicillium brevicompactum</name>
    <dbReference type="NCBI Taxonomy" id="5074"/>
    <lineage>
        <taxon>Eukaryota</taxon>
        <taxon>Fungi</taxon>
        <taxon>Dikarya</taxon>
        <taxon>Ascomycota</taxon>
        <taxon>Pezizomycotina</taxon>
        <taxon>Eurotiomycetes</taxon>
        <taxon>Eurotiomycetidae</taxon>
        <taxon>Eurotiales</taxon>
        <taxon>Aspergillaceae</taxon>
        <taxon>Penicillium</taxon>
    </lineage>
</organism>
<dbReference type="EMBL" id="JAPZBR010000005">
    <property type="protein sequence ID" value="KAJ5353808.1"/>
    <property type="molecule type" value="Genomic_DNA"/>
</dbReference>
<evidence type="ECO:0000313" key="3">
    <source>
        <dbReference type="Proteomes" id="UP001148299"/>
    </source>
</evidence>
<evidence type="ECO:0000256" key="1">
    <source>
        <dbReference type="SAM" id="Phobius"/>
    </source>
</evidence>
<protein>
    <submittedName>
        <fullName evidence="2">Uncharacterized protein</fullName>
    </submittedName>
</protein>
<keyword evidence="3" id="KW-1185">Reference proteome</keyword>
<gene>
    <name evidence="2" type="ORF">N7541_006372</name>
</gene>
<keyword evidence="1" id="KW-0472">Membrane</keyword>
<reference evidence="2" key="1">
    <citation type="submission" date="2022-12" db="EMBL/GenBank/DDBJ databases">
        <authorList>
            <person name="Petersen C."/>
        </authorList>
    </citation>
    <scope>NUCLEOTIDE SEQUENCE</scope>
    <source>
        <strain evidence="2">IBT 35675</strain>
    </source>
</reference>
<dbReference type="AlphaFoldDB" id="A0A9W9R4Y6"/>
<proteinExistence type="predicted"/>
<reference evidence="2" key="2">
    <citation type="journal article" date="2023" name="IMA Fungus">
        <title>Comparative genomic study of the Penicillium genus elucidates a diverse pangenome and 15 lateral gene transfer events.</title>
        <authorList>
            <person name="Petersen C."/>
            <person name="Sorensen T."/>
            <person name="Nielsen M.R."/>
            <person name="Sondergaard T.E."/>
            <person name="Sorensen J.L."/>
            <person name="Fitzpatrick D.A."/>
            <person name="Frisvad J.C."/>
            <person name="Nielsen K.L."/>
        </authorList>
    </citation>
    <scope>NUCLEOTIDE SEQUENCE</scope>
    <source>
        <strain evidence="2">IBT 35675</strain>
    </source>
</reference>
<evidence type="ECO:0000313" key="2">
    <source>
        <dbReference type="EMBL" id="KAJ5353808.1"/>
    </source>
</evidence>
<keyword evidence="1" id="KW-0812">Transmembrane</keyword>